<evidence type="ECO:0000256" key="1">
    <source>
        <dbReference type="SAM" id="MobiDB-lite"/>
    </source>
</evidence>
<organism evidence="2 3">
    <name type="scientific">Wickerhamomyces pijperi</name>
    <name type="common">Yeast</name>
    <name type="synonym">Pichia pijperi</name>
    <dbReference type="NCBI Taxonomy" id="599730"/>
    <lineage>
        <taxon>Eukaryota</taxon>
        <taxon>Fungi</taxon>
        <taxon>Dikarya</taxon>
        <taxon>Ascomycota</taxon>
        <taxon>Saccharomycotina</taxon>
        <taxon>Saccharomycetes</taxon>
        <taxon>Phaffomycetales</taxon>
        <taxon>Wickerhamomycetaceae</taxon>
        <taxon>Wickerhamomyces</taxon>
    </lineage>
</organism>
<protein>
    <submittedName>
        <fullName evidence="2">Uncharacterized protein</fullName>
    </submittedName>
</protein>
<comment type="caution">
    <text evidence="2">The sequence shown here is derived from an EMBL/GenBank/DDBJ whole genome shotgun (WGS) entry which is preliminary data.</text>
</comment>
<evidence type="ECO:0000313" key="3">
    <source>
        <dbReference type="Proteomes" id="UP000774326"/>
    </source>
</evidence>
<feature type="region of interest" description="Disordered" evidence="1">
    <location>
        <begin position="162"/>
        <end position="187"/>
    </location>
</feature>
<sequence>MIESFPSGDFRSDVPADHETALMATVDCDFPFKKAHTPKLTLATINQHLRNPHLSALKSPANQIALPRDKSYNTMKDLDYYFPYDYNNLKVVYEHDELYLHSEAHDKAVEVPKLTPFSSPNNPTTVGLVLPHCYGSNEDHYWHKMVKPTQQSPTLAKITQHVGYDPSTNTKRISFEESDGRQKRRRL</sequence>
<keyword evidence="3" id="KW-1185">Reference proteome</keyword>
<name>A0A9P8Q0N8_WICPI</name>
<reference evidence="2" key="1">
    <citation type="journal article" date="2021" name="Open Biol.">
        <title>Shared evolutionary footprints suggest mitochondrial oxidative damage underlies multiple complex I losses in fungi.</title>
        <authorList>
            <person name="Schikora-Tamarit M.A."/>
            <person name="Marcet-Houben M."/>
            <person name="Nosek J."/>
            <person name="Gabaldon T."/>
        </authorList>
    </citation>
    <scope>NUCLEOTIDE SEQUENCE</scope>
    <source>
        <strain evidence="2">CBS2887</strain>
    </source>
</reference>
<accession>A0A9P8Q0N8</accession>
<reference evidence="2" key="2">
    <citation type="submission" date="2021-01" db="EMBL/GenBank/DDBJ databases">
        <authorList>
            <person name="Schikora-Tamarit M.A."/>
        </authorList>
    </citation>
    <scope>NUCLEOTIDE SEQUENCE</scope>
    <source>
        <strain evidence="2">CBS2887</strain>
    </source>
</reference>
<dbReference type="Proteomes" id="UP000774326">
    <property type="component" value="Unassembled WGS sequence"/>
</dbReference>
<gene>
    <name evidence="2" type="ORF">WICPIJ_007010</name>
</gene>
<evidence type="ECO:0000313" key="2">
    <source>
        <dbReference type="EMBL" id="KAH3682018.1"/>
    </source>
</evidence>
<proteinExistence type="predicted"/>
<dbReference type="EMBL" id="JAEUBG010004036">
    <property type="protein sequence ID" value="KAH3682018.1"/>
    <property type="molecule type" value="Genomic_DNA"/>
</dbReference>
<dbReference type="AlphaFoldDB" id="A0A9P8Q0N8"/>